<proteinExistence type="predicted"/>
<dbReference type="EMBL" id="MU155272">
    <property type="protein sequence ID" value="KAF9477101.1"/>
    <property type="molecule type" value="Genomic_DNA"/>
</dbReference>
<comment type="caution">
    <text evidence="2">The sequence shown here is derived from an EMBL/GenBank/DDBJ whole genome shotgun (WGS) entry which is preliminary data.</text>
</comment>
<dbReference type="AlphaFoldDB" id="A0A9P5YXR3"/>
<evidence type="ECO:0000256" key="1">
    <source>
        <dbReference type="SAM" id="MobiDB-lite"/>
    </source>
</evidence>
<organism evidence="2 3">
    <name type="scientific">Pholiota conissans</name>
    <dbReference type="NCBI Taxonomy" id="109636"/>
    <lineage>
        <taxon>Eukaryota</taxon>
        <taxon>Fungi</taxon>
        <taxon>Dikarya</taxon>
        <taxon>Basidiomycota</taxon>
        <taxon>Agaricomycotina</taxon>
        <taxon>Agaricomycetes</taxon>
        <taxon>Agaricomycetidae</taxon>
        <taxon>Agaricales</taxon>
        <taxon>Agaricineae</taxon>
        <taxon>Strophariaceae</taxon>
        <taxon>Pholiota</taxon>
    </lineage>
</organism>
<dbReference type="Proteomes" id="UP000807469">
    <property type="component" value="Unassembled WGS sequence"/>
</dbReference>
<sequence>YYGNDIYTVIIREMHVDIRFVLPLPAVGSKAIREKNAQEKAERLIKLNLVLDKKKLPDLKGQNLQDQYALFKAQGAPNMQTIKKPTKVGEIRQLLSDAIDLQSNGEWKLEDDKESDSEGEGSTDDEENHESEVAEPTYDEESEDDWEDV</sequence>
<reference evidence="2" key="1">
    <citation type="submission" date="2020-11" db="EMBL/GenBank/DDBJ databases">
        <authorList>
            <consortium name="DOE Joint Genome Institute"/>
            <person name="Ahrendt S."/>
            <person name="Riley R."/>
            <person name="Andreopoulos W."/>
            <person name="Labutti K."/>
            <person name="Pangilinan J."/>
            <person name="Ruiz-Duenas F.J."/>
            <person name="Barrasa J.M."/>
            <person name="Sanchez-Garcia M."/>
            <person name="Camarero S."/>
            <person name="Miyauchi S."/>
            <person name="Serrano A."/>
            <person name="Linde D."/>
            <person name="Babiker R."/>
            <person name="Drula E."/>
            <person name="Ayuso-Fernandez I."/>
            <person name="Pacheco R."/>
            <person name="Padilla G."/>
            <person name="Ferreira P."/>
            <person name="Barriuso J."/>
            <person name="Kellner H."/>
            <person name="Castanera R."/>
            <person name="Alfaro M."/>
            <person name="Ramirez L."/>
            <person name="Pisabarro A.G."/>
            <person name="Kuo A."/>
            <person name="Tritt A."/>
            <person name="Lipzen A."/>
            <person name="He G."/>
            <person name="Yan M."/>
            <person name="Ng V."/>
            <person name="Cullen D."/>
            <person name="Martin F."/>
            <person name="Rosso M.-N."/>
            <person name="Henrissat B."/>
            <person name="Hibbett D."/>
            <person name="Martinez A.T."/>
            <person name="Grigoriev I.V."/>
        </authorList>
    </citation>
    <scope>NUCLEOTIDE SEQUENCE</scope>
    <source>
        <strain evidence="2">CIRM-BRFM 674</strain>
    </source>
</reference>
<gene>
    <name evidence="2" type="ORF">BDN70DRAFT_896825</name>
</gene>
<evidence type="ECO:0000313" key="2">
    <source>
        <dbReference type="EMBL" id="KAF9477101.1"/>
    </source>
</evidence>
<protein>
    <submittedName>
        <fullName evidence="2">Uncharacterized protein</fullName>
    </submittedName>
</protein>
<feature type="region of interest" description="Disordered" evidence="1">
    <location>
        <begin position="103"/>
        <end position="149"/>
    </location>
</feature>
<feature type="compositionally biased region" description="Acidic residues" evidence="1">
    <location>
        <begin position="112"/>
        <end position="129"/>
    </location>
</feature>
<accession>A0A9P5YXR3</accession>
<feature type="compositionally biased region" description="Acidic residues" evidence="1">
    <location>
        <begin position="137"/>
        <end position="149"/>
    </location>
</feature>
<feature type="non-terminal residue" evidence="2">
    <location>
        <position position="1"/>
    </location>
</feature>
<evidence type="ECO:0000313" key="3">
    <source>
        <dbReference type="Proteomes" id="UP000807469"/>
    </source>
</evidence>
<keyword evidence="3" id="KW-1185">Reference proteome</keyword>
<name>A0A9P5YXR3_9AGAR</name>
<dbReference type="OrthoDB" id="3115687at2759"/>